<feature type="coiled-coil region" evidence="1">
    <location>
        <begin position="39"/>
        <end position="70"/>
    </location>
</feature>
<sequence length="209" mass="23426">MPGQPSRIRRVLDSGLVLFALLSSPLVWAETPAPPEIPIPQTLEQADAQRDRAKQLRDEADRNYESEQKACYKKFLVSGCLDEAKQRHTQSMIHARELDIPARDFQREAKRAEVEAKEAERAADIPSREAEQKEQAEKYRAEEAAKAAKRAQKKADKELKAAENRQKMAAEQAKRQAKLEKRAKKDAERAAKKAQEAAKAEAKAAASAN</sequence>
<dbReference type="AlphaFoldDB" id="A0A1A8Y3R5"/>
<evidence type="ECO:0000256" key="3">
    <source>
        <dbReference type="SAM" id="SignalP"/>
    </source>
</evidence>
<feature type="chain" id="PRO_5008381969" evidence="3">
    <location>
        <begin position="30"/>
        <end position="209"/>
    </location>
</feature>
<dbReference type="EMBL" id="FLQY01000388">
    <property type="protein sequence ID" value="SBT11023.1"/>
    <property type="molecule type" value="Genomic_DNA"/>
</dbReference>
<feature type="compositionally biased region" description="Basic and acidic residues" evidence="2">
    <location>
        <begin position="109"/>
        <end position="146"/>
    </location>
</feature>
<gene>
    <name evidence="4" type="ORF">PROAA_830023</name>
</gene>
<evidence type="ECO:0000256" key="2">
    <source>
        <dbReference type="SAM" id="MobiDB-lite"/>
    </source>
</evidence>
<name>A0A1A8Y3R5_9RHOO</name>
<feature type="compositionally biased region" description="Basic and acidic residues" evidence="2">
    <location>
        <begin position="153"/>
        <end position="202"/>
    </location>
</feature>
<dbReference type="Proteomes" id="UP000199600">
    <property type="component" value="Unassembled WGS sequence"/>
</dbReference>
<keyword evidence="3" id="KW-0732">Signal</keyword>
<evidence type="ECO:0000313" key="5">
    <source>
        <dbReference type="Proteomes" id="UP000199600"/>
    </source>
</evidence>
<protein>
    <submittedName>
        <fullName evidence="4">Biopolymer transport protein TolA</fullName>
    </submittedName>
</protein>
<evidence type="ECO:0000313" key="4">
    <source>
        <dbReference type="EMBL" id="SBT11023.1"/>
    </source>
</evidence>
<feature type="region of interest" description="Disordered" evidence="2">
    <location>
        <begin position="109"/>
        <end position="209"/>
    </location>
</feature>
<accession>A0A1A8Y3R5</accession>
<dbReference type="RefSeq" id="WP_186412568.1">
    <property type="nucleotide sequence ID" value="NZ_FLQY01000388.1"/>
</dbReference>
<keyword evidence="5" id="KW-1185">Reference proteome</keyword>
<proteinExistence type="predicted"/>
<evidence type="ECO:0000256" key="1">
    <source>
        <dbReference type="SAM" id="Coils"/>
    </source>
</evidence>
<reference evidence="4 5" key="1">
    <citation type="submission" date="2016-06" db="EMBL/GenBank/DDBJ databases">
        <authorList>
            <person name="Kjaerup R.B."/>
            <person name="Dalgaard T.S."/>
            <person name="Juul-Madsen H.R."/>
        </authorList>
    </citation>
    <scope>NUCLEOTIDE SEQUENCE [LARGE SCALE GENOMIC DNA]</scope>
    <source>
        <strain evidence="4">2</strain>
    </source>
</reference>
<keyword evidence="1" id="KW-0175">Coiled coil</keyword>
<organism evidence="4 5">
    <name type="scientific">Candidatus Propionivibrio aalborgensis</name>
    <dbReference type="NCBI Taxonomy" id="1860101"/>
    <lineage>
        <taxon>Bacteria</taxon>
        <taxon>Pseudomonadati</taxon>
        <taxon>Pseudomonadota</taxon>
        <taxon>Betaproteobacteria</taxon>
        <taxon>Rhodocyclales</taxon>
        <taxon>Rhodocyclaceae</taxon>
        <taxon>Propionivibrio</taxon>
    </lineage>
</organism>
<feature type="signal peptide" evidence="3">
    <location>
        <begin position="1"/>
        <end position="29"/>
    </location>
</feature>